<evidence type="ECO:0000259" key="7">
    <source>
        <dbReference type="Pfam" id="PF00732"/>
    </source>
</evidence>
<dbReference type="Pfam" id="PF00732">
    <property type="entry name" value="GMC_oxred_N"/>
    <property type="match status" value="1"/>
</dbReference>
<dbReference type="Gene3D" id="3.50.50.60">
    <property type="entry name" value="FAD/NAD(P)-binding domain"/>
    <property type="match status" value="1"/>
</dbReference>
<evidence type="ECO:0000313" key="9">
    <source>
        <dbReference type="Proteomes" id="UP000215453"/>
    </source>
</evidence>
<feature type="domain" description="Glucose-methanol-choline oxidoreductase N-terminal" evidence="7">
    <location>
        <begin position="110"/>
        <end position="316"/>
    </location>
</feature>
<dbReference type="SUPFAM" id="SSF51905">
    <property type="entry name" value="FAD/NAD(P)-binding domain"/>
    <property type="match status" value="1"/>
</dbReference>
<keyword evidence="3" id="KW-0285">Flavoprotein</keyword>
<name>A0A1Y6LK55_ZYMTR</name>
<dbReference type="GO" id="GO:0050660">
    <property type="term" value="F:flavin adenine dinucleotide binding"/>
    <property type="evidence" value="ECO:0007669"/>
    <property type="project" value="InterPro"/>
</dbReference>
<dbReference type="Proteomes" id="UP000215453">
    <property type="component" value="Chromosome 5"/>
</dbReference>
<dbReference type="PANTHER" id="PTHR11552:SF210">
    <property type="entry name" value="GLUCOSE-METHANOL-CHOLINE OXIDOREDUCTASE N-TERMINAL DOMAIN-CONTAINING PROTEIN-RELATED"/>
    <property type="match status" value="1"/>
</dbReference>
<feature type="compositionally biased region" description="Basic and acidic residues" evidence="6">
    <location>
        <begin position="14"/>
        <end position="24"/>
    </location>
</feature>
<organism evidence="8 9">
    <name type="scientific">Zymoseptoria tritici ST99CH_1A5</name>
    <dbReference type="NCBI Taxonomy" id="1276529"/>
    <lineage>
        <taxon>Eukaryota</taxon>
        <taxon>Fungi</taxon>
        <taxon>Dikarya</taxon>
        <taxon>Ascomycota</taxon>
        <taxon>Pezizomycotina</taxon>
        <taxon>Dothideomycetes</taxon>
        <taxon>Dothideomycetidae</taxon>
        <taxon>Mycosphaerellales</taxon>
        <taxon>Mycosphaerellaceae</taxon>
        <taxon>Zymoseptoria</taxon>
    </lineage>
</organism>
<keyword evidence="5" id="KW-0560">Oxidoreductase</keyword>
<dbReference type="InterPro" id="IPR012132">
    <property type="entry name" value="GMC_OxRdtase"/>
</dbReference>
<evidence type="ECO:0000313" key="8">
    <source>
        <dbReference type="EMBL" id="SMY24783.1"/>
    </source>
</evidence>
<comment type="similarity">
    <text evidence="2">Belongs to the GMC oxidoreductase family.</text>
</comment>
<proteinExistence type="inferred from homology"/>
<protein>
    <recommendedName>
        <fullName evidence="7">Glucose-methanol-choline oxidoreductase N-terminal domain-containing protein</fullName>
    </recommendedName>
</protein>
<keyword evidence="4" id="KW-0274">FAD</keyword>
<evidence type="ECO:0000256" key="3">
    <source>
        <dbReference type="ARBA" id="ARBA00022630"/>
    </source>
</evidence>
<gene>
    <name evidence="8" type="ORF">ZT1A5_G6225</name>
</gene>
<dbReference type="Gene3D" id="3.30.560.10">
    <property type="entry name" value="Glucose Oxidase, domain 3"/>
    <property type="match status" value="1"/>
</dbReference>
<comment type="cofactor">
    <cofactor evidence="1">
        <name>FAD</name>
        <dbReference type="ChEBI" id="CHEBI:57692"/>
    </cofactor>
</comment>
<dbReference type="InterPro" id="IPR036188">
    <property type="entry name" value="FAD/NAD-bd_sf"/>
</dbReference>
<dbReference type="InterPro" id="IPR000172">
    <property type="entry name" value="GMC_OxRdtase_N"/>
</dbReference>
<dbReference type="AlphaFoldDB" id="A0A1Y6LK55"/>
<evidence type="ECO:0000256" key="1">
    <source>
        <dbReference type="ARBA" id="ARBA00001974"/>
    </source>
</evidence>
<dbReference type="Gene3D" id="4.10.450.10">
    <property type="entry name" value="Glucose Oxidase, domain 2"/>
    <property type="match status" value="1"/>
</dbReference>
<accession>A0A1Y6LK55</accession>
<reference evidence="8 9" key="1">
    <citation type="submission" date="2016-10" db="EMBL/GenBank/DDBJ databases">
        <authorList>
            <person name="Varghese N."/>
        </authorList>
    </citation>
    <scope>NUCLEOTIDE SEQUENCE [LARGE SCALE GENOMIC DNA]</scope>
</reference>
<dbReference type="GO" id="GO:0016614">
    <property type="term" value="F:oxidoreductase activity, acting on CH-OH group of donors"/>
    <property type="evidence" value="ECO:0007669"/>
    <property type="project" value="InterPro"/>
</dbReference>
<feature type="region of interest" description="Disordered" evidence="6">
    <location>
        <begin position="1"/>
        <end position="72"/>
    </location>
</feature>
<sequence>MDRMQASCQPGLEKQADEQNLRLRDRGRRHSRQRPRPPPLPLPPPPLPPSPPRSRPGISAPTTSSPTPGLSAKLLGNPILPLEFLSTVPRPELSGREGNWIYGRGWGMKGGDGMGMKGYLRRSRTVCEVPAGGKGEGNGLPVVNPPHANGGSHGPIQASLPQWGNVLGSAWLEACRSLGLENLKDPLEGEAVGGYISTCRVTGTTRERSHTGVAYLNEETLGRENLKVETGVLVDKIEFDKTEGSNEATATGVTYWQDNSLHNAQVRKEVLLAAGVFGSPAILERSGIGSRTLLSKYNIPIIHPNDHVGENLQDHIRVGLSFEGMPDYNPEKNPLQTTKLANYTKPTAPAPGQTTPAPPSATSLSSPSSLTSLQNRNRPPSPSNLRPEHEQLPPHHPPFPHLRQRNSLPLPQTRFPPPSTEKAHLNLHHASPPPLLRQRAHHLPFP</sequence>
<evidence type="ECO:0000256" key="6">
    <source>
        <dbReference type="SAM" id="MobiDB-lite"/>
    </source>
</evidence>
<dbReference type="EMBL" id="LT882680">
    <property type="protein sequence ID" value="SMY24783.1"/>
    <property type="molecule type" value="Genomic_DNA"/>
</dbReference>
<dbReference type="InterPro" id="IPR027424">
    <property type="entry name" value="Glucose_Oxidase_domain_2"/>
</dbReference>
<evidence type="ECO:0000256" key="2">
    <source>
        <dbReference type="ARBA" id="ARBA00010790"/>
    </source>
</evidence>
<feature type="compositionally biased region" description="Basic residues" evidence="6">
    <location>
        <begin position="25"/>
        <end position="35"/>
    </location>
</feature>
<feature type="compositionally biased region" description="Low complexity" evidence="6">
    <location>
        <begin position="346"/>
        <end position="378"/>
    </location>
</feature>
<evidence type="ECO:0000256" key="4">
    <source>
        <dbReference type="ARBA" id="ARBA00022827"/>
    </source>
</evidence>
<evidence type="ECO:0000256" key="5">
    <source>
        <dbReference type="ARBA" id="ARBA00023002"/>
    </source>
</evidence>
<feature type="compositionally biased region" description="Pro residues" evidence="6">
    <location>
        <begin position="36"/>
        <end position="54"/>
    </location>
</feature>
<feature type="region of interest" description="Disordered" evidence="6">
    <location>
        <begin position="342"/>
        <end position="446"/>
    </location>
</feature>
<dbReference type="PANTHER" id="PTHR11552">
    <property type="entry name" value="GLUCOSE-METHANOL-CHOLINE GMC OXIDOREDUCTASE"/>
    <property type="match status" value="1"/>
</dbReference>